<dbReference type="EMBL" id="QGKV02000832">
    <property type="protein sequence ID" value="KAF3551996.1"/>
    <property type="molecule type" value="Genomic_DNA"/>
</dbReference>
<proteinExistence type="predicted"/>
<dbReference type="Proteomes" id="UP000266723">
    <property type="component" value="Unassembled WGS sequence"/>
</dbReference>
<reference evidence="1 2" key="1">
    <citation type="journal article" date="2020" name="BMC Genomics">
        <title>Intraspecific diversification of the crop wild relative Brassica cretica Lam. using demographic model selection.</title>
        <authorList>
            <person name="Kioukis A."/>
            <person name="Michalopoulou V.A."/>
            <person name="Briers L."/>
            <person name="Pirintsos S."/>
            <person name="Studholme D.J."/>
            <person name="Pavlidis P."/>
            <person name="Sarris P.F."/>
        </authorList>
    </citation>
    <scope>NUCLEOTIDE SEQUENCE [LARGE SCALE GENOMIC DNA]</scope>
    <source>
        <strain evidence="2">cv. PFS-1207/04</strain>
    </source>
</reference>
<organism evidence="1 2">
    <name type="scientific">Brassica cretica</name>
    <name type="common">Mustard</name>
    <dbReference type="NCBI Taxonomy" id="69181"/>
    <lineage>
        <taxon>Eukaryota</taxon>
        <taxon>Viridiplantae</taxon>
        <taxon>Streptophyta</taxon>
        <taxon>Embryophyta</taxon>
        <taxon>Tracheophyta</taxon>
        <taxon>Spermatophyta</taxon>
        <taxon>Magnoliopsida</taxon>
        <taxon>eudicotyledons</taxon>
        <taxon>Gunneridae</taxon>
        <taxon>Pentapetalae</taxon>
        <taxon>rosids</taxon>
        <taxon>malvids</taxon>
        <taxon>Brassicales</taxon>
        <taxon>Brassicaceae</taxon>
        <taxon>Brassiceae</taxon>
        <taxon>Brassica</taxon>
    </lineage>
</organism>
<sequence length="88" mass="9565">MALRLLSRRTLGSRILSYRASLHSHATSFGFQQVKEEEKSKLVGKLSPFAWMKHLDVAGGTGDVGGVEKVEYENLVGGVVAIHSAIKL</sequence>
<evidence type="ECO:0000313" key="2">
    <source>
        <dbReference type="Proteomes" id="UP000266723"/>
    </source>
</evidence>
<accession>A0ABQ7CJV9</accession>
<protein>
    <submittedName>
        <fullName evidence="1">Uncharacterized protein</fullName>
    </submittedName>
</protein>
<comment type="caution">
    <text evidence="1">The sequence shown here is derived from an EMBL/GenBank/DDBJ whole genome shotgun (WGS) entry which is preliminary data.</text>
</comment>
<keyword evidence="2" id="KW-1185">Reference proteome</keyword>
<evidence type="ECO:0000313" key="1">
    <source>
        <dbReference type="EMBL" id="KAF3551996.1"/>
    </source>
</evidence>
<name>A0ABQ7CJV9_BRACR</name>
<gene>
    <name evidence="1" type="ORF">DY000_02001201</name>
</gene>